<dbReference type="Pfam" id="PF02472">
    <property type="entry name" value="ExbD"/>
    <property type="match status" value="1"/>
</dbReference>
<keyword evidence="6" id="KW-0472">Membrane</keyword>
<evidence type="ECO:0000256" key="6">
    <source>
        <dbReference type="ARBA" id="ARBA00023136"/>
    </source>
</evidence>
<evidence type="ECO:0000256" key="5">
    <source>
        <dbReference type="ARBA" id="ARBA00022989"/>
    </source>
</evidence>
<comment type="caution">
    <text evidence="8">The sequence shown here is derived from an EMBL/GenBank/DDBJ whole genome shotgun (WGS) entry which is preliminary data.</text>
</comment>
<dbReference type="PANTHER" id="PTHR30558:SF3">
    <property type="entry name" value="BIOPOLYMER TRANSPORT PROTEIN EXBD-RELATED"/>
    <property type="match status" value="1"/>
</dbReference>
<comment type="subcellular location">
    <subcellularLocation>
        <location evidence="1">Cell membrane</location>
        <topology evidence="1">Single-pass membrane protein</topology>
    </subcellularLocation>
    <subcellularLocation>
        <location evidence="7">Cell membrane</location>
        <topology evidence="7">Single-pass type II membrane protein</topology>
    </subcellularLocation>
</comment>
<evidence type="ECO:0000313" key="9">
    <source>
        <dbReference type="Proteomes" id="UP000598120"/>
    </source>
</evidence>
<protein>
    <submittedName>
        <fullName evidence="8">Biopolymer transporter ExbD</fullName>
    </submittedName>
</protein>
<keyword evidence="7" id="KW-0813">Transport</keyword>
<keyword evidence="5" id="KW-1133">Transmembrane helix</keyword>
<dbReference type="InterPro" id="IPR003400">
    <property type="entry name" value="ExbD"/>
</dbReference>
<keyword evidence="7" id="KW-0653">Protein transport</keyword>
<dbReference type="EMBL" id="BMIC01000002">
    <property type="protein sequence ID" value="GFZ84864.1"/>
    <property type="molecule type" value="Genomic_DNA"/>
</dbReference>
<dbReference type="RefSeq" id="WP_188605723.1">
    <property type="nucleotide sequence ID" value="NZ_BMIC01000002.1"/>
</dbReference>
<keyword evidence="4 7" id="KW-0812">Transmembrane</keyword>
<evidence type="ECO:0000313" key="8">
    <source>
        <dbReference type="EMBL" id="GFZ84864.1"/>
    </source>
</evidence>
<evidence type="ECO:0000256" key="2">
    <source>
        <dbReference type="ARBA" id="ARBA00005811"/>
    </source>
</evidence>
<accession>A0A8J2TP85</accession>
<proteinExistence type="inferred from homology"/>
<dbReference type="GO" id="GO:0022857">
    <property type="term" value="F:transmembrane transporter activity"/>
    <property type="evidence" value="ECO:0007669"/>
    <property type="project" value="InterPro"/>
</dbReference>
<keyword evidence="9" id="KW-1185">Reference proteome</keyword>
<keyword evidence="3" id="KW-1003">Cell membrane</keyword>
<evidence type="ECO:0000256" key="7">
    <source>
        <dbReference type="RuleBase" id="RU003879"/>
    </source>
</evidence>
<evidence type="ECO:0000256" key="3">
    <source>
        <dbReference type="ARBA" id="ARBA00022475"/>
    </source>
</evidence>
<dbReference type="GO" id="GO:0015031">
    <property type="term" value="P:protein transport"/>
    <property type="evidence" value="ECO:0007669"/>
    <property type="project" value="UniProtKB-KW"/>
</dbReference>
<evidence type="ECO:0000256" key="1">
    <source>
        <dbReference type="ARBA" id="ARBA00004162"/>
    </source>
</evidence>
<name>A0A8J2TP85_9FLAO</name>
<evidence type="ECO:0000256" key="4">
    <source>
        <dbReference type="ARBA" id="ARBA00022692"/>
    </source>
</evidence>
<dbReference type="GO" id="GO:0005886">
    <property type="term" value="C:plasma membrane"/>
    <property type="evidence" value="ECO:0007669"/>
    <property type="project" value="UniProtKB-SubCell"/>
</dbReference>
<reference evidence="8 9" key="1">
    <citation type="journal article" date="2014" name="Int. J. Syst. Evol. Microbiol.">
        <title>Complete genome sequence of Corynebacterium casei LMG S-19264T (=DSM 44701T), isolated from a smear-ripened cheese.</title>
        <authorList>
            <consortium name="US DOE Joint Genome Institute (JGI-PGF)"/>
            <person name="Walter F."/>
            <person name="Albersmeier A."/>
            <person name="Kalinowski J."/>
            <person name="Ruckert C."/>
        </authorList>
    </citation>
    <scope>NUCLEOTIDE SEQUENCE [LARGE SCALE GENOMIC DNA]</scope>
    <source>
        <strain evidence="8 9">CGMCC 1.15295</strain>
    </source>
</reference>
<dbReference type="AlphaFoldDB" id="A0A8J2TP85"/>
<organism evidence="8 9">
    <name type="scientific">Aquaticitalea lipolytica</name>
    <dbReference type="NCBI Taxonomy" id="1247562"/>
    <lineage>
        <taxon>Bacteria</taxon>
        <taxon>Pseudomonadati</taxon>
        <taxon>Bacteroidota</taxon>
        <taxon>Flavobacteriia</taxon>
        <taxon>Flavobacteriales</taxon>
        <taxon>Flavobacteriaceae</taxon>
        <taxon>Aquaticitalea</taxon>
    </lineage>
</organism>
<dbReference type="PANTHER" id="PTHR30558">
    <property type="entry name" value="EXBD MEMBRANE COMPONENT OF PMF-DRIVEN MACROMOLECULE IMPORT SYSTEM"/>
    <property type="match status" value="1"/>
</dbReference>
<gene>
    <name evidence="8" type="ORF">GCM10011531_14810</name>
</gene>
<dbReference type="Proteomes" id="UP000598120">
    <property type="component" value="Unassembled WGS sequence"/>
</dbReference>
<comment type="similarity">
    <text evidence="2 7">Belongs to the ExbD/TolR family.</text>
</comment>
<sequence>MRHNTSPQVNAGSMADIAFLLLIFFLVTTTISADKGINRKLPAECPPGQTCDTDINERNILRVIINNDDEIFVEDNIVALSDLKEVAKAFLDNNGDASCVYCNGKKDAKSSDNPNEAIISLQNGKLTSYEMYVAVQDILTQAYYELREDYAKSVLGKSANKLTEAELIKVKDAYPFLISEAETK</sequence>